<evidence type="ECO:0000313" key="2">
    <source>
        <dbReference type="Proteomes" id="UP000000760"/>
    </source>
</evidence>
<sequence>MSKFIKKFHHIKDLENLGYNLPLNLKKSRKAVGKDKKYCSYRPR</sequence>
<dbReference type="AlphaFoldDB" id="A0RLY9"/>
<organism evidence="1 2">
    <name type="scientific">Campylobacter fetus subsp. fetus (strain 82-40)</name>
    <dbReference type="NCBI Taxonomy" id="360106"/>
    <lineage>
        <taxon>Bacteria</taxon>
        <taxon>Pseudomonadati</taxon>
        <taxon>Campylobacterota</taxon>
        <taxon>Epsilonproteobacteria</taxon>
        <taxon>Campylobacterales</taxon>
        <taxon>Campylobacteraceae</taxon>
        <taxon>Campylobacter</taxon>
    </lineage>
</organism>
<name>A0RLY9_CAMFF</name>
<gene>
    <name evidence="1" type="ordered locus">CFF8240_0012</name>
</gene>
<dbReference type="HOGENOM" id="CLU_3213703_0_0_7"/>
<dbReference type="EMBL" id="CP000487">
    <property type="protein sequence ID" value="ABK81744.1"/>
    <property type="molecule type" value="Genomic_DNA"/>
</dbReference>
<dbReference type="Proteomes" id="UP000000760">
    <property type="component" value="Chromosome"/>
</dbReference>
<protein>
    <submittedName>
        <fullName evidence="1">Uncharacterized protein</fullName>
    </submittedName>
</protein>
<dbReference type="KEGG" id="cff:CFF8240_0012"/>
<evidence type="ECO:0000313" key="1">
    <source>
        <dbReference type="EMBL" id="ABK81744.1"/>
    </source>
</evidence>
<accession>A0RLY9</accession>
<reference evidence="2" key="1">
    <citation type="submission" date="2006-11" db="EMBL/GenBank/DDBJ databases">
        <title>Sequence of Campylobacter fetus subsp. fetus 82-40.</title>
        <authorList>
            <person name="Fouts D.E."/>
            <person name="Nelson K.E."/>
        </authorList>
    </citation>
    <scope>NUCLEOTIDE SEQUENCE [LARGE SCALE GENOMIC DNA]</scope>
    <source>
        <strain evidence="2">82-40</strain>
    </source>
</reference>
<proteinExistence type="predicted"/>